<dbReference type="SMART" id="SM00460">
    <property type="entry name" value="TGc"/>
    <property type="match status" value="1"/>
</dbReference>
<dbReference type="OrthoDB" id="9804872at2"/>
<dbReference type="HOGENOM" id="CLU_012397_0_0_6"/>
<organism evidence="3 4">
    <name type="scientific">Pseudomonas rhizosphaerae</name>
    <dbReference type="NCBI Taxonomy" id="216142"/>
    <lineage>
        <taxon>Bacteria</taxon>
        <taxon>Pseudomonadati</taxon>
        <taxon>Pseudomonadota</taxon>
        <taxon>Gammaproteobacteria</taxon>
        <taxon>Pseudomonadales</taxon>
        <taxon>Pseudomonadaceae</taxon>
        <taxon>Pseudomonas</taxon>
    </lineage>
</organism>
<dbReference type="InterPro" id="IPR021878">
    <property type="entry name" value="TgpA_N"/>
</dbReference>
<feature type="transmembrane region" description="Helical" evidence="1">
    <location>
        <begin position="549"/>
        <end position="567"/>
    </location>
</feature>
<dbReference type="KEGG" id="prh:LT40_01815"/>
<keyword evidence="1" id="KW-1133">Transmembrane helix</keyword>
<dbReference type="STRING" id="216142.LT40_01815"/>
<feature type="transmembrane region" description="Helical" evidence="1">
    <location>
        <begin position="105"/>
        <end position="123"/>
    </location>
</feature>
<feature type="domain" description="Transglutaminase-like" evidence="2">
    <location>
        <begin position="400"/>
        <end position="471"/>
    </location>
</feature>
<dbReference type="Gene3D" id="3.10.620.30">
    <property type="match status" value="1"/>
</dbReference>
<feature type="transmembrane region" description="Helical" evidence="1">
    <location>
        <begin position="26"/>
        <end position="46"/>
    </location>
</feature>
<protein>
    <submittedName>
        <fullName evidence="3">Transglutaminase</fullName>
    </submittedName>
</protein>
<dbReference type="Pfam" id="PF11992">
    <property type="entry name" value="TgpA_N"/>
    <property type="match status" value="1"/>
</dbReference>
<sequence length="661" mass="74314">MSTAAAIPRVSLTWLLLAQSLVLLPLWWHVPLWLLVLWLGCTLWRVQVFRMRARYPGRLIKLALMLAVAAGVYLSSGTWVGLEATAALLVAAFLLKLLEMQSARDARVVIFLGLFCLAVAYLFDASLGWALYSVLPLLALLAALIGLQQTQLIAQPMATLKLASSLVLQALPLMLLLFVFFPRLEPLWSLPLPKPGQGVTGLSESMSPADVASLSQSGEVAFRASFDGAIPAKRDLYWRALSLDVYDGRTWSQSPWIQTQLAAQWQPTGPSLTYQVIQQPSGKPWLFALDVARTASPGVRQLSDGRLQRRRPVDQPLMYAVTSWPQVLREPQLSAPALRTALLLPAQGDPRTRQWAQDLRARFTTAPALVNEMLRQFRELPFHYTLNPPVLGRESIDEFLFDSRRGFCAHYAGAMVYALRVAGVPARVVAGYQGGEVNPAGNYLTVRQFEAHAWVEYWQSGIGWQRADPTAAVAPARVEQGLQQALSADEEFLAGSPFSPLRYPQLTWLNDLRLQWDNLNYGWQRWVLEYQGERQIEFLARWFQGLQRWALPVGGLLFMVLASVWLLKPWRHRVDPQLKDFVAFERLLRRRGIVRQTGEGAMAFAERAAAQLPSQSEAILKFAYAFMAQRYAGRPVSREQLRAALATLRRQLARRPGNMPR</sequence>
<accession>A0A089YR62</accession>
<feature type="transmembrane region" description="Helical" evidence="1">
    <location>
        <begin position="80"/>
        <end position="98"/>
    </location>
</feature>
<keyword evidence="4" id="KW-1185">Reference proteome</keyword>
<gene>
    <name evidence="3" type="ORF">LT40_01815</name>
</gene>
<feature type="transmembrane region" description="Helical" evidence="1">
    <location>
        <begin position="58"/>
        <end position="74"/>
    </location>
</feature>
<dbReference type="eggNOG" id="COG1305">
    <property type="taxonomic scope" value="Bacteria"/>
</dbReference>
<dbReference type="Proteomes" id="UP000029499">
    <property type="component" value="Chromosome"/>
</dbReference>
<dbReference type="InterPro" id="IPR025403">
    <property type="entry name" value="TgpA-like_C"/>
</dbReference>
<feature type="transmembrane region" description="Helical" evidence="1">
    <location>
        <begin position="159"/>
        <end position="181"/>
    </location>
</feature>
<name>A0A089YR62_9PSED</name>
<dbReference type="Pfam" id="PF13559">
    <property type="entry name" value="DUF4129"/>
    <property type="match status" value="1"/>
</dbReference>
<keyword evidence="1" id="KW-0472">Membrane</keyword>
<keyword evidence="1" id="KW-0812">Transmembrane</keyword>
<dbReference type="Pfam" id="PF01841">
    <property type="entry name" value="Transglut_core"/>
    <property type="match status" value="1"/>
</dbReference>
<evidence type="ECO:0000259" key="2">
    <source>
        <dbReference type="SMART" id="SM00460"/>
    </source>
</evidence>
<dbReference type="AlphaFoldDB" id="A0A089YR62"/>
<proteinExistence type="predicted"/>
<reference evidence="3 4" key="1">
    <citation type="journal article" date="2015" name="J. Biotechnol.">
        <title>Complete genome sequence of Pseudomonas rhizosphaerae IH5T (=DSM 16299T), a phosphate-solubilizing rhizobacterium for bacterial biofertilizer.</title>
        <authorList>
            <person name="Kwak Y."/>
            <person name="Jung B.K."/>
            <person name="Shin J.H."/>
        </authorList>
    </citation>
    <scope>NUCLEOTIDE SEQUENCE [LARGE SCALE GENOMIC DNA]</scope>
    <source>
        <strain evidence="3">DSM 16299</strain>
    </source>
</reference>
<dbReference type="PANTHER" id="PTHR42736">
    <property type="entry name" value="PROTEIN-GLUTAMINE GAMMA-GLUTAMYLTRANSFERASE"/>
    <property type="match status" value="1"/>
</dbReference>
<dbReference type="RefSeq" id="WP_043185705.1">
    <property type="nucleotide sequence ID" value="NZ_CP009533.1"/>
</dbReference>
<dbReference type="EMBL" id="CP009533">
    <property type="protein sequence ID" value="AIS16200.1"/>
    <property type="molecule type" value="Genomic_DNA"/>
</dbReference>
<dbReference type="SUPFAM" id="SSF54001">
    <property type="entry name" value="Cysteine proteinases"/>
    <property type="match status" value="1"/>
</dbReference>
<dbReference type="InterPro" id="IPR052901">
    <property type="entry name" value="Bact_TGase-like"/>
</dbReference>
<evidence type="ECO:0000256" key="1">
    <source>
        <dbReference type="SAM" id="Phobius"/>
    </source>
</evidence>
<dbReference type="InterPro" id="IPR002931">
    <property type="entry name" value="Transglutaminase-like"/>
</dbReference>
<dbReference type="PANTHER" id="PTHR42736:SF1">
    <property type="entry name" value="PROTEIN-GLUTAMINE GAMMA-GLUTAMYLTRANSFERASE"/>
    <property type="match status" value="1"/>
</dbReference>
<evidence type="ECO:0000313" key="3">
    <source>
        <dbReference type="EMBL" id="AIS16200.1"/>
    </source>
</evidence>
<evidence type="ECO:0000313" key="4">
    <source>
        <dbReference type="Proteomes" id="UP000029499"/>
    </source>
</evidence>
<dbReference type="InterPro" id="IPR038765">
    <property type="entry name" value="Papain-like_cys_pep_sf"/>
</dbReference>
<feature type="transmembrane region" description="Helical" evidence="1">
    <location>
        <begin position="129"/>
        <end position="147"/>
    </location>
</feature>